<keyword evidence="12 16" id="KW-0833">Ubl conjugation pathway</keyword>
<comment type="subunit">
    <text evidence="16">Component of the ribosome quality control complex (RQC).</text>
</comment>
<dbReference type="PROSITE" id="PS50089">
    <property type="entry name" value="ZF_RING_2"/>
    <property type="match status" value="1"/>
</dbReference>
<dbReference type="GO" id="GO:0072344">
    <property type="term" value="P:rescue of stalled ribosome"/>
    <property type="evidence" value="ECO:0007669"/>
    <property type="project" value="UniProtKB-UniRule"/>
</dbReference>
<name>A0A420I1V2_9PEZI</name>
<dbReference type="InterPro" id="IPR039804">
    <property type="entry name" value="RING-CH-C4HC3_LTN1"/>
</dbReference>
<keyword evidence="7" id="KW-0963">Cytoplasm</keyword>
<keyword evidence="10" id="KW-0677">Repeat</keyword>
<evidence type="ECO:0000256" key="1">
    <source>
        <dbReference type="ARBA" id="ARBA00000900"/>
    </source>
</evidence>
<sequence length="1661" mass="188736">MKKGHFRLQASSSRAASVGFGRFGSVASSSSLSYYTEPPDLSTIGNPHVVVAFKNLSKRDENTRLKALQDLRVHVNALTKEKNDVEDSVIEAWIRVYPRLSIDSSRMVRDLSHSIQHDILSTSQKRLLPRVSRFVGNWLAGQFDRDRTVASNVRKAVRSLLPTDEKLVSFYARHQAAALKYAHDAIQESPETLSDERIMSRADMQAKYFIVIGSSISLVLELLQKLDESERSKLQYDYNQFYSAEKLWNLVSCEDSGIRHIICELMIQCCEKQCNIISKNLDILRKAFISKGLLEPQQGSASKILDALRALTIKFPDVWELHHKSKASRKASTKHPLMELNAFILAGPRLEAVNFWSSLFNLLKVLPPAILPKKTEDSIKFMQNLQASFSVRAGVRLAARNAWYCYVDVFELLVVNLADGESKSSLLRSTMFPLFNKYLGNMLASDQASDNLNNMYTAEIDLEVALRVYKVCSLHNEKDNDFFNEWENLGDEFIKKTLTSQSEDTINDQLSQDMVPRLSKLWFSLLAEVHRSYDGERKLYFHQEPLFVKSIDIIQAAFDFIIRHEGDSFYAAKILENAIILAPDLLTSSPDRLIIIHDILTIHFSKILYSPSAAIIIPIIFRLPTLPGLEEKFESIWHEAVDTFLSTYRSMPTEVWIKTAVILISSSAIVSIAQNHQALQNFLEEEINNFVLGKRLSNSIIHAAFKFGVLSQSSAPVVIESLIEQLNDNNNLQRIFFVLDVLNKHMHHLMDIKCCTHIDLLLKLFAIEENASADQGIDSEIAKKSRELRAAIMSDSLIDSISKIVSIDLKKSGKSSHDLFVGHLIQEVKKSVHIKNGPKQLELLLPSTDDWSDCLNHLLDQPLRAALAATPDFGSVINLINRKLKRADSVAASLFDSHGFTMPMRKAIYTSQVLFDWNYGLFSPDSQLKFLELTLLTLEIAQSDVNLLHSSFLFDLCLPPDDKDILMHFLKDTPLQLQAFAENSRSLQDLEQDLKGNSLETASRDGTNIRINTTVILWDLINEYIKICELQNPLSFYAGKALTRVLKILVKGSNDETDLIENWVSNLSIIKTPIHNIIGASAVLLGLGKCGKSSRTVKNLCNRLISDLLSISIDSDDIIHKLILLNSCLAIYDGENLPIAQNRIVFSVQHIILWTEVVEDPCLVLEICRLLQRLLPSIRDIYGSFWEACIRFCFSIWTKQRNRPLVDGHLAVILVSLKFYSSLNEIEDSNDDLKEALVELTEQATSNLLELLFVERHGNHKLLQQVDETLAKLIFGISPDKIESIDKFYPLLASDYFWIQSAAYILIHKRLPALQQQLSVDIFLENRDASLPDELLALIVAQPSNLNINYSDELFKGFSSEYLEVRSYLLAWLLVFEIFAASSYKVRSDLNNFLKSHNSIEPLLNLIFQILGHIDEKPLDLKKENISAVEIRNYNLLSSITTGNRENDLIWILVSLYFQLLKYAPSIVKGWWLDTKKQIKNSICSWTERFISPILIEEELNSVRNWAENQDSLDDDQNLIIKVAKNVREISVGYEIDDMVMRCLIRVPKSYPLDLVRVESINRVGISEQKWNSFLMTTNGVINFSNGSISDSLFIFRKNIISALKGQVECAICYSIISANRKLPDKTCGTCKNIFHSKCLFQWFKSSNQSNCPLCRTTFKY</sequence>
<dbReference type="EMBL" id="MCBR01013804">
    <property type="protein sequence ID" value="RKF63621.1"/>
    <property type="molecule type" value="Genomic_DNA"/>
</dbReference>
<dbReference type="FunFam" id="3.30.40.10:FF:000038">
    <property type="entry name" value="E3 ubiquitin-protein ligase listerin"/>
    <property type="match status" value="1"/>
</dbReference>
<dbReference type="InterPro" id="IPR054476">
    <property type="entry name" value="Ltn1_N"/>
</dbReference>
<dbReference type="Proteomes" id="UP000285405">
    <property type="component" value="Unassembled WGS sequence"/>
</dbReference>
<evidence type="ECO:0000256" key="16">
    <source>
        <dbReference type="RuleBase" id="RU367090"/>
    </source>
</evidence>
<keyword evidence="11 15" id="KW-0863">Zinc-finger</keyword>
<dbReference type="UniPathway" id="UPA00143"/>
<dbReference type="InterPro" id="IPR054478">
    <property type="entry name" value="LTN1_UBC"/>
</dbReference>
<keyword evidence="13 16" id="KW-0862">Zinc</keyword>
<evidence type="ECO:0000256" key="12">
    <source>
        <dbReference type="ARBA" id="ARBA00022786"/>
    </source>
</evidence>
<feature type="domain" description="RING-type" evidence="17">
    <location>
        <begin position="1610"/>
        <end position="1656"/>
    </location>
</feature>
<dbReference type="InterPro" id="IPR001841">
    <property type="entry name" value="Znf_RING"/>
</dbReference>
<dbReference type="EC" id="2.3.2.27" evidence="5 16"/>
<accession>A0A420I1V2</accession>
<organism evidence="18 19">
    <name type="scientific">Golovinomyces cichoracearum</name>
    <dbReference type="NCBI Taxonomy" id="62708"/>
    <lineage>
        <taxon>Eukaryota</taxon>
        <taxon>Fungi</taxon>
        <taxon>Dikarya</taxon>
        <taxon>Ascomycota</taxon>
        <taxon>Pezizomycotina</taxon>
        <taxon>Leotiomycetes</taxon>
        <taxon>Erysiphales</taxon>
        <taxon>Erysiphaceae</taxon>
        <taxon>Golovinomyces</taxon>
    </lineage>
</organism>
<evidence type="ECO:0000256" key="15">
    <source>
        <dbReference type="PROSITE-ProRule" id="PRU00175"/>
    </source>
</evidence>
<comment type="function">
    <text evidence="16">E3 ubiquitin-protein ligase. Component of the ribosome quality control complex (RQC), a ribosome-associated complex that mediates ubiquitination and extraction of incompletely synthesized nascent chains for proteasomal degradation.</text>
</comment>
<evidence type="ECO:0000256" key="9">
    <source>
        <dbReference type="ARBA" id="ARBA00022723"/>
    </source>
</evidence>
<dbReference type="Gene3D" id="3.30.40.10">
    <property type="entry name" value="Zinc/RING finger domain, C3HC4 (zinc finger)"/>
    <property type="match status" value="1"/>
</dbReference>
<evidence type="ECO:0000259" key="17">
    <source>
        <dbReference type="PROSITE" id="PS50089"/>
    </source>
</evidence>
<evidence type="ECO:0000256" key="11">
    <source>
        <dbReference type="ARBA" id="ARBA00022771"/>
    </source>
</evidence>
<dbReference type="InterPro" id="IPR013083">
    <property type="entry name" value="Znf_RING/FYVE/PHD"/>
</dbReference>
<dbReference type="Pfam" id="PF22958">
    <property type="entry name" value="Ltn1_1st"/>
    <property type="match status" value="1"/>
</dbReference>
<comment type="subcellular location">
    <subcellularLocation>
        <location evidence="2">Cytoplasm</location>
        <location evidence="2">Cytosol</location>
    </subcellularLocation>
</comment>
<keyword evidence="9 16" id="KW-0479">Metal-binding</keyword>
<comment type="pathway">
    <text evidence="3 16">Protein modification; protein ubiquitination.</text>
</comment>
<dbReference type="SMART" id="SM01197">
    <property type="entry name" value="FANCL_C"/>
    <property type="match status" value="1"/>
</dbReference>
<dbReference type="InterPro" id="IPR057030">
    <property type="entry name" value="TPR_Rkr-1"/>
</dbReference>
<dbReference type="PANTHER" id="PTHR12389:SF0">
    <property type="entry name" value="E3 UBIQUITIN-PROTEIN LIGASE LISTERIN"/>
    <property type="match status" value="1"/>
</dbReference>
<dbReference type="CDD" id="cd16491">
    <property type="entry name" value="RING-CH-C4HC3_LTN1"/>
    <property type="match status" value="1"/>
</dbReference>
<dbReference type="OrthoDB" id="6108at2759"/>
<evidence type="ECO:0000256" key="5">
    <source>
        <dbReference type="ARBA" id="ARBA00012483"/>
    </source>
</evidence>
<proteinExistence type="inferred from homology"/>
<dbReference type="InterPro" id="IPR039795">
    <property type="entry name" value="LTN1/Rkr1"/>
</dbReference>
<gene>
    <name evidence="18" type="ORF">GcC1_138009</name>
</gene>
<dbReference type="GO" id="GO:0016567">
    <property type="term" value="P:protein ubiquitination"/>
    <property type="evidence" value="ECO:0007669"/>
    <property type="project" value="UniProtKB-UniPathway"/>
</dbReference>
<evidence type="ECO:0000256" key="8">
    <source>
        <dbReference type="ARBA" id="ARBA00022679"/>
    </source>
</evidence>
<evidence type="ECO:0000313" key="18">
    <source>
        <dbReference type="EMBL" id="RKF63621.1"/>
    </source>
</evidence>
<dbReference type="GO" id="GO:0008270">
    <property type="term" value="F:zinc ion binding"/>
    <property type="evidence" value="ECO:0007669"/>
    <property type="project" value="UniProtKB-KW"/>
</dbReference>
<evidence type="ECO:0000256" key="14">
    <source>
        <dbReference type="ARBA" id="ARBA00055150"/>
    </source>
</evidence>
<dbReference type="GO" id="GO:1990112">
    <property type="term" value="C:RQC complex"/>
    <property type="evidence" value="ECO:0007669"/>
    <property type="project" value="UniProtKB-UniRule"/>
</dbReference>
<evidence type="ECO:0000256" key="4">
    <source>
        <dbReference type="ARBA" id="ARBA00007997"/>
    </source>
</evidence>
<comment type="similarity">
    <text evidence="4 16">Belongs to the LTN1 family.</text>
</comment>
<dbReference type="SUPFAM" id="SSF57850">
    <property type="entry name" value="RING/U-box"/>
    <property type="match status" value="1"/>
</dbReference>
<reference evidence="18 19" key="1">
    <citation type="journal article" date="2018" name="BMC Genomics">
        <title>Comparative genome analyses reveal sequence features reflecting distinct modes of host-adaptation between dicot and monocot powdery mildew.</title>
        <authorList>
            <person name="Wu Y."/>
            <person name="Ma X."/>
            <person name="Pan Z."/>
            <person name="Kale S.D."/>
            <person name="Song Y."/>
            <person name="King H."/>
            <person name="Zhang Q."/>
            <person name="Presley C."/>
            <person name="Deng X."/>
            <person name="Wei C.I."/>
            <person name="Xiao S."/>
        </authorList>
    </citation>
    <scope>NUCLEOTIDE SEQUENCE [LARGE SCALE GENOMIC DNA]</scope>
    <source>
        <strain evidence="18">UCSC1</strain>
    </source>
</reference>
<dbReference type="Pfam" id="PF23280">
    <property type="entry name" value="TPR_26"/>
    <property type="match status" value="1"/>
</dbReference>
<evidence type="ECO:0000256" key="6">
    <source>
        <dbReference type="ARBA" id="ARBA00017157"/>
    </source>
</evidence>
<dbReference type="GO" id="GO:0005829">
    <property type="term" value="C:cytosol"/>
    <property type="evidence" value="ECO:0007669"/>
    <property type="project" value="UniProtKB-SubCell"/>
</dbReference>
<comment type="function">
    <text evidence="14">E3 ubiquitin-protein ligase component of the ribosome quality control complex (RQC), a ribosome-associated complex that mediates ubiquitination and extraction of incompletely synthesized nascent chains for proteasomal degradation. Mediates ubiquitination of proteins derived from mRNAs lacking stop codons (non-stop proteins) and other translation arrest products induced by poly-lysine sequences and tandem rare codons. Ubiquitination leads to CDC48 recruitment for extraction and degradation of the incomplete translation product. May indirectly play a role in chromatin function and transcription.</text>
</comment>
<dbReference type="Pfam" id="PF22999">
    <property type="entry name" value="LTN1_E3_ligase_6th"/>
    <property type="match status" value="1"/>
</dbReference>
<dbReference type="GO" id="GO:1990116">
    <property type="term" value="P:ribosome-associated ubiquitin-dependent protein catabolic process"/>
    <property type="evidence" value="ECO:0007669"/>
    <property type="project" value="UniProtKB-UniRule"/>
</dbReference>
<dbReference type="Pfam" id="PF23009">
    <property type="entry name" value="UBC_like"/>
    <property type="match status" value="1"/>
</dbReference>
<evidence type="ECO:0000256" key="13">
    <source>
        <dbReference type="ARBA" id="ARBA00022833"/>
    </source>
</evidence>
<evidence type="ECO:0000256" key="10">
    <source>
        <dbReference type="ARBA" id="ARBA00022737"/>
    </source>
</evidence>
<comment type="caution">
    <text evidence="18">The sequence shown here is derived from an EMBL/GenBank/DDBJ whole genome shotgun (WGS) entry which is preliminary data.</text>
</comment>
<dbReference type="Pfam" id="PF13639">
    <property type="entry name" value="zf-RING_2"/>
    <property type="match status" value="1"/>
</dbReference>
<protein>
    <recommendedName>
        <fullName evidence="6 16">E3 ubiquitin-protein ligase listerin</fullName>
        <ecNumber evidence="5 16">2.3.2.27</ecNumber>
    </recommendedName>
    <alternativeName>
        <fullName evidence="16">RING-type E3 ubiquitin transferase listerin</fullName>
    </alternativeName>
</protein>
<dbReference type="GO" id="GO:0043023">
    <property type="term" value="F:ribosomal large subunit binding"/>
    <property type="evidence" value="ECO:0007669"/>
    <property type="project" value="TreeGrafter"/>
</dbReference>
<evidence type="ECO:0000256" key="2">
    <source>
        <dbReference type="ARBA" id="ARBA00004514"/>
    </source>
</evidence>
<keyword evidence="8 16" id="KW-0808">Transferase</keyword>
<comment type="catalytic activity">
    <reaction evidence="1 16">
        <text>S-ubiquitinyl-[E2 ubiquitin-conjugating enzyme]-L-cysteine + [acceptor protein]-L-lysine = [E2 ubiquitin-conjugating enzyme]-L-cysteine + N(6)-ubiquitinyl-[acceptor protein]-L-lysine.</text>
        <dbReference type="EC" id="2.3.2.27"/>
    </reaction>
</comment>
<evidence type="ECO:0000256" key="7">
    <source>
        <dbReference type="ARBA" id="ARBA00022490"/>
    </source>
</evidence>
<dbReference type="PANTHER" id="PTHR12389">
    <property type="entry name" value="ZINC FINGER PROTEIN 294"/>
    <property type="match status" value="1"/>
</dbReference>
<evidence type="ECO:0000313" key="19">
    <source>
        <dbReference type="Proteomes" id="UP000285405"/>
    </source>
</evidence>
<evidence type="ECO:0000256" key="3">
    <source>
        <dbReference type="ARBA" id="ARBA00004906"/>
    </source>
</evidence>
<dbReference type="InterPro" id="IPR054477">
    <property type="entry name" value="LTN1_E3_ligase_6th"/>
</dbReference>
<dbReference type="GO" id="GO:0061630">
    <property type="term" value="F:ubiquitin protein ligase activity"/>
    <property type="evidence" value="ECO:0007669"/>
    <property type="project" value="UniProtKB-UniRule"/>
</dbReference>